<dbReference type="EMBL" id="JAAEDI010000002">
    <property type="protein sequence ID" value="MBR0648475.1"/>
    <property type="molecule type" value="Genomic_DNA"/>
</dbReference>
<evidence type="ECO:0000256" key="4">
    <source>
        <dbReference type="ARBA" id="ARBA00022475"/>
    </source>
</evidence>
<keyword evidence="6 9" id="KW-0067">ATP-binding</keyword>
<organism evidence="9 10">
    <name type="scientific">Neoroseomonas terrae</name>
    <dbReference type="NCBI Taxonomy" id="424799"/>
    <lineage>
        <taxon>Bacteria</taxon>
        <taxon>Pseudomonadati</taxon>
        <taxon>Pseudomonadota</taxon>
        <taxon>Alphaproteobacteria</taxon>
        <taxon>Acetobacterales</taxon>
        <taxon>Acetobacteraceae</taxon>
        <taxon>Neoroseomonas</taxon>
    </lineage>
</organism>
<evidence type="ECO:0000313" key="9">
    <source>
        <dbReference type="EMBL" id="MBR0648475.1"/>
    </source>
</evidence>
<evidence type="ECO:0000256" key="7">
    <source>
        <dbReference type="ARBA" id="ARBA00023136"/>
    </source>
</evidence>
<evidence type="ECO:0000256" key="3">
    <source>
        <dbReference type="ARBA" id="ARBA00022448"/>
    </source>
</evidence>
<keyword evidence="3" id="KW-0813">Transport</keyword>
<protein>
    <submittedName>
        <fullName evidence="9">ABC transporter ATP-binding protein</fullName>
    </submittedName>
</protein>
<accession>A0ABS5EBS4</accession>
<dbReference type="InterPro" id="IPR050388">
    <property type="entry name" value="ABC_Ni/Peptide_Import"/>
</dbReference>
<evidence type="ECO:0000313" key="10">
    <source>
        <dbReference type="Proteomes" id="UP000698752"/>
    </source>
</evidence>
<dbReference type="SUPFAM" id="SSF52540">
    <property type="entry name" value="P-loop containing nucleoside triphosphate hydrolases"/>
    <property type="match status" value="1"/>
</dbReference>
<dbReference type="InterPro" id="IPR003439">
    <property type="entry name" value="ABC_transporter-like_ATP-bd"/>
</dbReference>
<name>A0ABS5EBS4_9PROT</name>
<proteinExistence type="inferred from homology"/>
<dbReference type="Gene3D" id="3.40.50.300">
    <property type="entry name" value="P-loop containing nucleotide triphosphate hydrolases"/>
    <property type="match status" value="1"/>
</dbReference>
<dbReference type="PROSITE" id="PS50893">
    <property type="entry name" value="ABC_TRANSPORTER_2"/>
    <property type="match status" value="1"/>
</dbReference>
<dbReference type="RefSeq" id="WP_211865680.1">
    <property type="nucleotide sequence ID" value="NZ_JAAEDI010000002.1"/>
</dbReference>
<dbReference type="InterPro" id="IPR013563">
    <property type="entry name" value="Oligopep_ABC_C"/>
</dbReference>
<evidence type="ECO:0000256" key="2">
    <source>
        <dbReference type="ARBA" id="ARBA00005417"/>
    </source>
</evidence>
<dbReference type="NCBIfam" id="TIGR01727">
    <property type="entry name" value="oligo_HPY"/>
    <property type="match status" value="1"/>
</dbReference>
<dbReference type="InterPro" id="IPR027417">
    <property type="entry name" value="P-loop_NTPase"/>
</dbReference>
<evidence type="ECO:0000256" key="6">
    <source>
        <dbReference type="ARBA" id="ARBA00022840"/>
    </source>
</evidence>
<reference evidence="10" key="1">
    <citation type="journal article" date="2021" name="Syst. Appl. Microbiol.">
        <title>Roseomonas hellenica sp. nov., isolated from roots of wild-growing Alkanna tinctoria.</title>
        <authorList>
            <person name="Rat A."/>
            <person name="Naranjo H.D."/>
            <person name="Lebbe L."/>
            <person name="Cnockaert M."/>
            <person name="Krigas N."/>
            <person name="Grigoriadou K."/>
            <person name="Maloupa E."/>
            <person name="Willems A."/>
        </authorList>
    </citation>
    <scope>NUCLEOTIDE SEQUENCE [LARGE SCALE GENOMIC DNA]</scope>
    <source>
        <strain evidence="10">LMG 31159</strain>
    </source>
</reference>
<feature type="domain" description="ABC transporter" evidence="8">
    <location>
        <begin position="16"/>
        <end position="266"/>
    </location>
</feature>
<sequence>MTVASTPASPAAAPTLEVRNLRTHFFTRAGVVKAVDDVSFSIGRGKVLGLVGESGSGKTVTGFSVLGLVDPPGRIVGGEILFQGRDLTKMSEAEMRDLRGNRVAMIFQDPMMTLNPVLRVDTQMIETVLAHKKVSREEARQRARDTLGMVGIPSPDERLKSYPHQFSGGMRQRVAIAIALLHEPDLIVADEPTTALDVTIQGQILAEVQKLATTTGTSLIWITHDLSVVAGLADEVAVMYAGRIVEKGAVSDVLDAPLHPYTFGLIGSVPSRNKRGEPLRQIPGMTPSLLNLPPGCAFRTRCPRAAEVCMAEPEIRELAPGREARCFRPMNEAAEQAA</sequence>
<keyword evidence="7" id="KW-0472">Membrane</keyword>
<evidence type="ECO:0000259" key="8">
    <source>
        <dbReference type="PROSITE" id="PS50893"/>
    </source>
</evidence>
<gene>
    <name evidence="9" type="ORF">GXW78_02265</name>
</gene>
<dbReference type="InterPro" id="IPR017871">
    <property type="entry name" value="ABC_transporter-like_CS"/>
</dbReference>
<evidence type="ECO:0000256" key="5">
    <source>
        <dbReference type="ARBA" id="ARBA00022741"/>
    </source>
</evidence>
<dbReference type="GO" id="GO:0005524">
    <property type="term" value="F:ATP binding"/>
    <property type="evidence" value="ECO:0007669"/>
    <property type="project" value="UniProtKB-KW"/>
</dbReference>
<evidence type="ECO:0000256" key="1">
    <source>
        <dbReference type="ARBA" id="ARBA00004417"/>
    </source>
</evidence>
<comment type="subcellular location">
    <subcellularLocation>
        <location evidence="1">Cell inner membrane</location>
        <topology evidence="1">Peripheral membrane protein</topology>
    </subcellularLocation>
</comment>
<dbReference type="CDD" id="cd03257">
    <property type="entry name" value="ABC_NikE_OppD_transporters"/>
    <property type="match status" value="1"/>
</dbReference>
<dbReference type="PROSITE" id="PS00211">
    <property type="entry name" value="ABC_TRANSPORTER_1"/>
    <property type="match status" value="1"/>
</dbReference>
<dbReference type="Proteomes" id="UP000698752">
    <property type="component" value="Unassembled WGS sequence"/>
</dbReference>
<dbReference type="InterPro" id="IPR003593">
    <property type="entry name" value="AAA+_ATPase"/>
</dbReference>
<dbReference type="Pfam" id="PF08352">
    <property type="entry name" value="oligo_HPY"/>
    <property type="match status" value="1"/>
</dbReference>
<comment type="similarity">
    <text evidence="2">Belongs to the ABC transporter superfamily.</text>
</comment>
<dbReference type="Pfam" id="PF00005">
    <property type="entry name" value="ABC_tran"/>
    <property type="match status" value="1"/>
</dbReference>
<keyword evidence="10" id="KW-1185">Reference proteome</keyword>
<keyword evidence="5" id="KW-0547">Nucleotide-binding</keyword>
<dbReference type="PANTHER" id="PTHR43297">
    <property type="entry name" value="OLIGOPEPTIDE TRANSPORT ATP-BINDING PROTEIN APPD"/>
    <property type="match status" value="1"/>
</dbReference>
<comment type="caution">
    <text evidence="9">The sequence shown here is derived from an EMBL/GenBank/DDBJ whole genome shotgun (WGS) entry which is preliminary data.</text>
</comment>
<dbReference type="PANTHER" id="PTHR43297:SF2">
    <property type="entry name" value="DIPEPTIDE TRANSPORT ATP-BINDING PROTEIN DPPD"/>
    <property type="match status" value="1"/>
</dbReference>
<dbReference type="SMART" id="SM00382">
    <property type="entry name" value="AAA"/>
    <property type="match status" value="1"/>
</dbReference>
<keyword evidence="4" id="KW-1003">Cell membrane</keyword>